<evidence type="ECO:0000256" key="3">
    <source>
        <dbReference type="ARBA" id="ARBA00023125"/>
    </source>
</evidence>
<comment type="similarity">
    <text evidence="1">Belongs to the AfsR/DnrI/RedD regulatory family.</text>
</comment>
<organism evidence="7 8">
    <name type="scientific">Plantactinospora solaniradicis</name>
    <dbReference type="NCBI Taxonomy" id="1723736"/>
    <lineage>
        <taxon>Bacteria</taxon>
        <taxon>Bacillati</taxon>
        <taxon>Actinomycetota</taxon>
        <taxon>Actinomycetes</taxon>
        <taxon>Micromonosporales</taxon>
        <taxon>Micromonosporaceae</taxon>
        <taxon>Plantactinospora</taxon>
    </lineage>
</organism>
<keyword evidence="8" id="KW-1185">Reference proteome</keyword>
<name>A0ABW1K8R4_9ACTN</name>
<evidence type="ECO:0000259" key="6">
    <source>
        <dbReference type="PROSITE" id="PS51755"/>
    </source>
</evidence>
<keyword evidence="2" id="KW-0805">Transcription regulation</keyword>
<feature type="domain" description="OmpR/PhoB-type" evidence="6">
    <location>
        <begin position="1"/>
        <end position="97"/>
    </location>
</feature>
<dbReference type="Proteomes" id="UP001596203">
    <property type="component" value="Unassembled WGS sequence"/>
</dbReference>
<gene>
    <name evidence="7" type="ORF">ACFP2T_18730</name>
</gene>
<dbReference type="SMART" id="SM01043">
    <property type="entry name" value="BTAD"/>
    <property type="match status" value="1"/>
</dbReference>
<dbReference type="EMBL" id="JBHSPR010000013">
    <property type="protein sequence ID" value="MFC6018231.1"/>
    <property type="molecule type" value="Genomic_DNA"/>
</dbReference>
<keyword evidence="4" id="KW-0804">Transcription</keyword>
<dbReference type="SUPFAM" id="SSF46894">
    <property type="entry name" value="C-terminal effector domain of the bipartite response regulators"/>
    <property type="match status" value="1"/>
</dbReference>
<dbReference type="Pfam" id="PF03704">
    <property type="entry name" value="BTAD"/>
    <property type="match status" value="1"/>
</dbReference>
<dbReference type="PANTHER" id="PTHR35807">
    <property type="entry name" value="TRANSCRIPTIONAL REGULATOR REDD-RELATED"/>
    <property type="match status" value="1"/>
</dbReference>
<dbReference type="InterPro" id="IPR036388">
    <property type="entry name" value="WH-like_DNA-bd_sf"/>
</dbReference>
<evidence type="ECO:0000313" key="8">
    <source>
        <dbReference type="Proteomes" id="UP001596203"/>
    </source>
</evidence>
<dbReference type="Pfam" id="PF00486">
    <property type="entry name" value="Trans_reg_C"/>
    <property type="match status" value="1"/>
</dbReference>
<dbReference type="InterPro" id="IPR001867">
    <property type="entry name" value="OmpR/PhoB-type_DNA-bd"/>
</dbReference>
<protein>
    <submittedName>
        <fullName evidence="7">BTAD domain-containing putative transcriptional regulator</fullName>
    </submittedName>
</protein>
<dbReference type="Gene3D" id="1.10.10.10">
    <property type="entry name" value="Winged helix-like DNA-binding domain superfamily/Winged helix DNA-binding domain"/>
    <property type="match status" value="1"/>
</dbReference>
<dbReference type="RefSeq" id="WP_377423416.1">
    <property type="nucleotide sequence ID" value="NZ_JBHSPR010000013.1"/>
</dbReference>
<evidence type="ECO:0000313" key="7">
    <source>
        <dbReference type="EMBL" id="MFC6018231.1"/>
    </source>
</evidence>
<evidence type="ECO:0000256" key="4">
    <source>
        <dbReference type="ARBA" id="ARBA00023163"/>
    </source>
</evidence>
<proteinExistence type="inferred from homology"/>
<dbReference type="InterPro" id="IPR011990">
    <property type="entry name" value="TPR-like_helical_dom_sf"/>
</dbReference>
<dbReference type="PANTHER" id="PTHR35807:SF1">
    <property type="entry name" value="TRANSCRIPTIONAL REGULATOR REDD"/>
    <property type="match status" value="1"/>
</dbReference>
<dbReference type="SUPFAM" id="SSF48452">
    <property type="entry name" value="TPR-like"/>
    <property type="match status" value="1"/>
</dbReference>
<dbReference type="Gene3D" id="1.25.40.10">
    <property type="entry name" value="Tetratricopeptide repeat domain"/>
    <property type="match status" value="1"/>
</dbReference>
<dbReference type="PROSITE" id="PS51755">
    <property type="entry name" value="OMPR_PHOB"/>
    <property type="match status" value="1"/>
</dbReference>
<evidence type="ECO:0000256" key="5">
    <source>
        <dbReference type="PROSITE-ProRule" id="PRU01091"/>
    </source>
</evidence>
<accession>A0ABW1K8R4</accession>
<keyword evidence="3 5" id="KW-0238">DNA-binding</keyword>
<dbReference type="InterPro" id="IPR051677">
    <property type="entry name" value="AfsR-DnrI-RedD_regulator"/>
</dbReference>
<feature type="DNA-binding region" description="OmpR/PhoB-type" evidence="5">
    <location>
        <begin position="1"/>
        <end position="97"/>
    </location>
</feature>
<evidence type="ECO:0000256" key="1">
    <source>
        <dbReference type="ARBA" id="ARBA00005820"/>
    </source>
</evidence>
<comment type="caution">
    <text evidence="7">The sequence shown here is derived from an EMBL/GenBank/DDBJ whole genome shotgun (WGS) entry which is preliminary data.</text>
</comment>
<sequence>MFELRLLGPVEINVHGHVVDVGPPQRRAVLAALAVDLGRGVSVETLIDRVWDSPPPGARRALHAHIARIRRVLERTSAGQPRSIGLARRNGEYLLDAQPAQVDMHRFLRLVEHGRSTDRTDAERVYALREALELWRGAPMCGLPGQWAMGERERWRRLRLDALVAWADAELRNRADAPIVGRLYELIDEYPLAEPLVASLMRALYSAGRSAEAAECFAAARRRLAEELGIEPGGELRTLHGSILRGDIGHREPSGTGTGRRRLDRRSGAAVASWVRRRR</sequence>
<dbReference type="SMART" id="SM00862">
    <property type="entry name" value="Trans_reg_C"/>
    <property type="match status" value="1"/>
</dbReference>
<dbReference type="InterPro" id="IPR005158">
    <property type="entry name" value="BTAD"/>
</dbReference>
<dbReference type="InterPro" id="IPR016032">
    <property type="entry name" value="Sig_transdc_resp-reg_C-effctor"/>
</dbReference>
<evidence type="ECO:0000256" key="2">
    <source>
        <dbReference type="ARBA" id="ARBA00023015"/>
    </source>
</evidence>
<reference evidence="8" key="1">
    <citation type="journal article" date="2019" name="Int. J. Syst. Evol. Microbiol.">
        <title>The Global Catalogue of Microorganisms (GCM) 10K type strain sequencing project: providing services to taxonomists for standard genome sequencing and annotation.</title>
        <authorList>
            <consortium name="The Broad Institute Genomics Platform"/>
            <consortium name="The Broad Institute Genome Sequencing Center for Infectious Disease"/>
            <person name="Wu L."/>
            <person name="Ma J."/>
        </authorList>
    </citation>
    <scope>NUCLEOTIDE SEQUENCE [LARGE SCALE GENOMIC DNA]</scope>
    <source>
        <strain evidence="8">ZS-35-S2</strain>
    </source>
</reference>